<dbReference type="PROSITE" id="PS51085">
    <property type="entry name" value="2FE2S_FER_2"/>
    <property type="match status" value="1"/>
</dbReference>
<dbReference type="InterPro" id="IPR006058">
    <property type="entry name" value="2Fe2S_fd_BS"/>
</dbReference>
<keyword evidence="1" id="KW-0001">2Fe-2S</keyword>
<keyword evidence="8" id="KW-1185">Reference proteome</keyword>
<dbReference type="GO" id="GO:0016491">
    <property type="term" value="F:oxidoreductase activity"/>
    <property type="evidence" value="ECO:0007669"/>
    <property type="project" value="UniProtKB-KW"/>
</dbReference>
<dbReference type="EMBL" id="CCAE010000024">
    <property type="protein sequence ID" value="CDN88484.1"/>
    <property type="molecule type" value="Genomic_DNA"/>
</dbReference>
<keyword evidence="2" id="KW-0479">Metal-binding</keyword>
<evidence type="ECO:0000256" key="4">
    <source>
        <dbReference type="ARBA" id="ARBA00023004"/>
    </source>
</evidence>
<dbReference type="InterPro" id="IPR036010">
    <property type="entry name" value="2Fe-2S_ferredoxin-like_sf"/>
</dbReference>
<protein>
    <submittedName>
        <fullName evidence="7">2Fe-2S iron-sulfur cluster binding domain-containing protein</fullName>
    </submittedName>
</protein>
<evidence type="ECO:0000256" key="5">
    <source>
        <dbReference type="ARBA" id="ARBA00023014"/>
    </source>
</evidence>
<organism evidence="7 8">
    <name type="scientific">Hydrogenophaga intermedia</name>
    <dbReference type="NCBI Taxonomy" id="65786"/>
    <lineage>
        <taxon>Bacteria</taxon>
        <taxon>Pseudomonadati</taxon>
        <taxon>Pseudomonadota</taxon>
        <taxon>Betaproteobacteria</taxon>
        <taxon>Burkholderiales</taxon>
        <taxon>Comamonadaceae</taxon>
        <taxon>Hydrogenophaga</taxon>
    </lineage>
</organism>
<dbReference type="GO" id="GO:0046872">
    <property type="term" value="F:metal ion binding"/>
    <property type="evidence" value="ECO:0007669"/>
    <property type="project" value="UniProtKB-KW"/>
</dbReference>
<keyword evidence="5" id="KW-0411">Iron-sulfur</keyword>
<accession>A0A1L1PI84</accession>
<reference evidence="8" key="1">
    <citation type="submission" date="2014-11" db="EMBL/GenBank/DDBJ databases">
        <title>Draft genome sequence of Hydrogenophaga intermedia S1.</title>
        <authorList>
            <person name="Gan H.M."/>
            <person name="Chew T.H."/>
            <person name="Stolz A."/>
        </authorList>
    </citation>
    <scope>NUCLEOTIDE SEQUENCE [LARGE SCALE GENOMIC DNA]</scope>
    <source>
        <strain evidence="8">S1</strain>
    </source>
</reference>
<dbReference type="Proteomes" id="UP000028878">
    <property type="component" value="Unassembled WGS sequence"/>
</dbReference>
<dbReference type="InterPro" id="IPR036884">
    <property type="entry name" value="2Fe-2S-bd_dom_sf"/>
</dbReference>
<evidence type="ECO:0000256" key="2">
    <source>
        <dbReference type="ARBA" id="ARBA00022723"/>
    </source>
</evidence>
<dbReference type="Gene3D" id="3.10.20.30">
    <property type="match status" value="1"/>
</dbReference>
<dbReference type="PANTHER" id="PTHR44379:SF2">
    <property type="entry name" value="BLR6218 PROTEIN"/>
    <property type="match status" value="1"/>
</dbReference>
<evidence type="ECO:0000313" key="8">
    <source>
        <dbReference type="Proteomes" id="UP000028878"/>
    </source>
</evidence>
<dbReference type="SUPFAM" id="SSF54292">
    <property type="entry name" value="2Fe-2S ferredoxin-like"/>
    <property type="match status" value="1"/>
</dbReference>
<evidence type="ECO:0000313" key="7">
    <source>
        <dbReference type="EMBL" id="CDN88484.1"/>
    </source>
</evidence>
<proteinExistence type="predicted"/>
<dbReference type="AlphaFoldDB" id="A0A1L1PI84"/>
<dbReference type="Gene3D" id="1.10.150.120">
    <property type="entry name" value="[2Fe-2S]-binding domain"/>
    <property type="match status" value="1"/>
</dbReference>
<keyword evidence="3" id="KW-0560">Oxidoreductase</keyword>
<dbReference type="InterPro" id="IPR012675">
    <property type="entry name" value="Beta-grasp_dom_sf"/>
</dbReference>
<dbReference type="SUPFAM" id="SSF47741">
    <property type="entry name" value="CO dehydrogenase ISP C-domain like"/>
    <property type="match status" value="1"/>
</dbReference>
<sequence>MELDINGQRQAIAPAWRDERLLWVLREHLGLVGSKHGCGVGQCGACTVLVDGVPARSCLLPVSAAAGRRITTVEGLASAGKGLHPVQQAWLDERVPQCGYCQAGQIVAAAALLHEHPVPSDAQIDAALAGHLCRCGTQQRVRAAVHRAARALAEGAQ</sequence>
<evidence type="ECO:0000256" key="3">
    <source>
        <dbReference type="ARBA" id="ARBA00023002"/>
    </source>
</evidence>
<evidence type="ECO:0000256" key="1">
    <source>
        <dbReference type="ARBA" id="ARBA00022714"/>
    </source>
</evidence>
<dbReference type="Pfam" id="PF00111">
    <property type="entry name" value="Fer2"/>
    <property type="match status" value="1"/>
</dbReference>
<dbReference type="RefSeq" id="WP_009517788.1">
    <property type="nucleotide sequence ID" value="NZ_CCAE010000024.1"/>
</dbReference>
<gene>
    <name evidence="7" type="ORF">BN948_02918</name>
</gene>
<dbReference type="Pfam" id="PF01799">
    <property type="entry name" value="Fer2_2"/>
    <property type="match status" value="1"/>
</dbReference>
<dbReference type="GO" id="GO:0051537">
    <property type="term" value="F:2 iron, 2 sulfur cluster binding"/>
    <property type="evidence" value="ECO:0007669"/>
    <property type="project" value="UniProtKB-KW"/>
</dbReference>
<feature type="domain" description="2Fe-2S ferredoxin-type" evidence="6">
    <location>
        <begin position="1"/>
        <end position="76"/>
    </location>
</feature>
<dbReference type="InterPro" id="IPR001041">
    <property type="entry name" value="2Fe-2S_ferredoxin-type"/>
</dbReference>
<evidence type="ECO:0000259" key="6">
    <source>
        <dbReference type="PROSITE" id="PS51085"/>
    </source>
</evidence>
<name>A0A1L1PI84_HYDIT</name>
<keyword evidence="4" id="KW-0408">Iron</keyword>
<dbReference type="PANTHER" id="PTHR44379">
    <property type="entry name" value="OXIDOREDUCTASE WITH IRON-SULFUR SUBUNIT"/>
    <property type="match status" value="1"/>
</dbReference>
<dbReference type="InterPro" id="IPR002888">
    <property type="entry name" value="2Fe-2S-bd"/>
</dbReference>
<dbReference type="PROSITE" id="PS00197">
    <property type="entry name" value="2FE2S_FER_1"/>
    <property type="match status" value="1"/>
</dbReference>
<dbReference type="InterPro" id="IPR051452">
    <property type="entry name" value="Diverse_Oxidoreductases"/>
</dbReference>